<name>A0A5S4GVG6_9ACTN</name>
<feature type="region of interest" description="Disordered" evidence="1">
    <location>
        <begin position="82"/>
        <end position="104"/>
    </location>
</feature>
<dbReference type="Proteomes" id="UP000306628">
    <property type="component" value="Unassembled WGS sequence"/>
</dbReference>
<evidence type="ECO:0000313" key="2">
    <source>
        <dbReference type="EMBL" id="TMR36948.1"/>
    </source>
</evidence>
<protein>
    <submittedName>
        <fullName evidence="2">Uncharacterized protein</fullName>
    </submittedName>
</protein>
<comment type="caution">
    <text evidence="2">The sequence shown here is derived from an EMBL/GenBank/DDBJ whole genome shotgun (WGS) entry which is preliminary data.</text>
</comment>
<dbReference type="EMBL" id="VCKX01000020">
    <property type="protein sequence ID" value="TMR36948.1"/>
    <property type="molecule type" value="Genomic_DNA"/>
</dbReference>
<accession>A0A5S4GVG6</accession>
<evidence type="ECO:0000256" key="1">
    <source>
        <dbReference type="SAM" id="MobiDB-lite"/>
    </source>
</evidence>
<dbReference type="RefSeq" id="WP_138689228.1">
    <property type="nucleotide sequence ID" value="NZ_JBHSAZ010000044.1"/>
</dbReference>
<sequence>MTDNGLYKMGRLPESTCEEPPVKRNNQAAAKRYLATVVQCLESTWEQHLSENGVRFEAPRLKFVTGSYCGIGRKQDSGAVYCEDPPRSPSNPASHGWTILPTCG</sequence>
<proteinExistence type="predicted"/>
<reference evidence="2 3" key="1">
    <citation type="submission" date="2019-05" db="EMBL/GenBank/DDBJ databases">
        <title>Draft genome sequence of Nonomuraea zeae DSM 100528.</title>
        <authorList>
            <person name="Saricaoglu S."/>
            <person name="Isik K."/>
        </authorList>
    </citation>
    <scope>NUCLEOTIDE SEQUENCE [LARGE SCALE GENOMIC DNA]</scope>
    <source>
        <strain evidence="2 3">DSM 100528</strain>
    </source>
</reference>
<dbReference type="OrthoDB" id="9774900at2"/>
<organism evidence="2 3">
    <name type="scientific">Nonomuraea zeae</name>
    <dbReference type="NCBI Taxonomy" id="1642303"/>
    <lineage>
        <taxon>Bacteria</taxon>
        <taxon>Bacillati</taxon>
        <taxon>Actinomycetota</taxon>
        <taxon>Actinomycetes</taxon>
        <taxon>Streptosporangiales</taxon>
        <taxon>Streptosporangiaceae</taxon>
        <taxon>Nonomuraea</taxon>
    </lineage>
</organism>
<evidence type="ECO:0000313" key="3">
    <source>
        <dbReference type="Proteomes" id="UP000306628"/>
    </source>
</evidence>
<feature type="region of interest" description="Disordered" evidence="1">
    <location>
        <begin position="1"/>
        <end position="23"/>
    </location>
</feature>
<gene>
    <name evidence="2" type="ORF">ETD85_09355</name>
</gene>
<keyword evidence="3" id="KW-1185">Reference proteome</keyword>
<dbReference type="AlphaFoldDB" id="A0A5S4GVG6"/>